<organism evidence="5 6">
    <name type="scientific">Chromohalobacter japonicus</name>
    <dbReference type="NCBI Taxonomy" id="223900"/>
    <lineage>
        <taxon>Bacteria</taxon>
        <taxon>Pseudomonadati</taxon>
        <taxon>Pseudomonadota</taxon>
        <taxon>Gammaproteobacteria</taxon>
        <taxon>Oceanospirillales</taxon>
        <taxon>Halomonadaceae</taxon>
        <taxon>Chromohalobacter</taxon>
    </lineage>
</organism>
<dbReference type="PANTHER" id="PTHR30502:SF0">
    <property type="entry name" value="PHOSPHOENOLPYRUVATE CARBOXYLASE FAMILY PROTEIN"/>
    <property type="match status" value="1"/>
</dbReference>
<proteinExistence type="inferred from homology"/>
<dbReference type="Pfam" id="PF03328">
    <property type="entry name" value="HpcH_HpaI"/>
    <property type="match status" value="1"/>
</dbReference>
<comment type="caution">
    <text evidence="5">The sequence shown here is derived from an EMBL/GenBank/DDBJ whole genome shotgun (WGS) entry which is preliminary data.</text>
</comment>
<sequence>MENNNCDYIVKNTAKQLLDNGSLAVGMGVRQGRTADTAKVAKACGFDWLFIDMEHNSMDVDNAVQMCVAALDTGVTPIVRVPSHHHFHATRLLDGGAMGIIFPHIDTPDQAREAVLNCRFPPIGNRSIPGGLPQLGFAALPQSESCDIFNQNLLVIVMLETEEAISNADDIAAIDGVDILLIGSSDLAASMHIPGDFYHPKIEAAYDNVISACRKHKKHPGMGGIYDNKVMEKYVMKGARFLLGGSDLSFIISAGSNRRAFLDSLL</sequence>
<dbReference type="GO" id="GO:0016832">
    <property type="term" value="F:aldehyde-lyase activity"/>
    <property type="evidence" value="ECO:0007669"/>
    <property type="project" value="TreeGrafter"/>
</dbReference>
<dbReference type="GO" id="GO:0005524">
    <property type="term" value="F:ATP binding"/>
    <property type="evidence" value="ECO:0007669"/>
    <property type="project" value="InterPro"/>
</dbReference>
<keyword evidence="6" id="KW-1185">Reference proteome</keyword>
<dbReference type="RefSeq" id="WP_075368023.1">
    <property type="nucleotide sequence ID" value="NZ_MSDQ01000006.1"/>
</dbReference>
<dbReference type="AlphaFoldDB" id="A0A1Q8TFC9"/>
<dbReference type="InterPro" id="IPR018078">
    <property type="entry name" value="DNA-binding_RecF_CS"/>
</dbReference>
<dbReference type="InterPro" id="IPR005000">
    <property type="entry name" value="Aldolase/citrate-lyase_domain"/>
</dbReference>
<dbReference type="GO" id="GO:0046872">
    <property type="term" value="F:metal ion binding"/>
    <property type="evidence" value="ECO:0007669"/>
    <property type="project" value="UniProtKB-KW"/>
</dbReference>
<dbReference type="InterPro" id="IPR015813">
    <property type="entry name" value="Pyrv/PenolPyrv_kinase-like_dom"/>
</dbReference>
<dbReference type="InterPro" id="IPR040442">
    <property type="entry name" value="Pyrv_kinase-like_dom_sf"/>
</dbReference>
<dbReference type="Proteomes" id="UP000186806">
    <property type="component" value="Unassembled WGS sequence"/>
</dbReference>
<reference evidence="5 6" key="1">
    <citation type="submission" date="2016-12" db="EMBL/GenBank/DDBJ databases">
        <title>Draft genome sequences of strains Salinicola socius SMB35, Salinicola sp. MH3R3-1 and Chromohalobacter sp. SMB17 from the Verkhnekamsk potash mining region of Russia.</title>
        <authorList>
            <person name="Mavrodi D.V."/>
            <person name="Olsson B.E."/>
            <person name="Korsakova E.S."/>
            <person name="Pyankova A."/>
            <person name="Mavrodi O.V."/>
            <person name="Plotnikova E.G."/>
        </authorList>
    </citation>
    <scope>NUCLEOTIDE SEQUENCE [LARGE SCALE GENOMIC DNA]</scope>
    <source>
        <strain evidence="5 6">SMB17</strain>
    </source>
</reference>
<dbReference type="PANTHER" id="PTHR30502">
    <property type="entry name" value="2-KETO-3-DEOXY-L-RHAMNONATE ALDOLASE"/>
    <property type="match status" value="1"/>
</dbReference>
<evidence type="ECO:0000256" key="1">
    <source>
        <dbReference type="ARBA" id="ARBA00005568"/>
    </source>
</evidence>
<dbReference type="SUPFAM" id="SSF51621">
    <property type="entry name" value="Phosphoenolpyruvate/pyruvate domain"/>
    <property type="match status" value="1"/>
</dbReference>
<protein>
    <submittedName>
        <fullName evidence="5">Aldolase</fullName>
    </submittedName>
</protein>
<evidence type="ECO:0000313" key="6">
    <source>
        <dbReference type="Proteomes" id="UP000186806"/>
    </source>
</evidence>
<evidence type="ECO:0000256" key="3">
    <source>
        <dbReference type="ARBA" id="ARBA00023239"/>
    </source>
</evidence>
<name>A0A1Q8TFC9_9GAMM</name>
<dbReference type="Gene3D" id="3.20.20.60">
    <property type="entry name" value="Phosphoenolpyruvate-binding domains"/>
    <property type="match status" value="1"/>
</dbReference>
<keyword evidence="3" id="KW-0456">Lyase</keyword>
<keyword evidence="2" id="KW-0479">Metal-binding</keyword>
<comment type="similarity">
    <text evidence="1">Belongs to the HpcH/HpaI aldolase family.</text>
</comment>
<accession>A0A1Q8TFC9</accession>
<dbReference type="GO" id="GO:0006281">
    <property type="term" value="P:DNA repair"/>
    <property type="evidence" value="ECO:0007669"/>
    <property type="project" value="InterPro"/>
</dbReference>
<dbReference type="InterPro" id="IPR050251">
    <property type="entry name" value="HpcH-HpaI_aldolase"/>
</dbReference>
<dbReference type="PROSITE" id="PS00617">
    <property type="entry name" value="RECF_1"/>
    <property type="match status" value="1"/>
</dbReference>
<dbReference type="GO" id="GO:0005737">
    <property type="term" value="C:cytoplasm"/>
    <property type="evidence" value="ECO:0007669"/>
    <property type="project" value="TreeGrafter"/>
</dbReference>
<dbReference type="EMBL" id="MSDQ01000006">
    <property type="protein sequence ID" value="OLO12374.1"/>
    <property type="molecule type" value="Genomic_DNA"/>
</dbReference>
<dbReference type="GO" id="GO:0003697">
    <property type="term" value="F:single-stranded DNA binding"/>
    <property type="evidence" value="ECO:0007669"/>
    <property type="project" value="InterPro"/>
</dbReference>
<gene>
    <name evidence="5" type="ORF">BTW10_02525</name>
</gene>
<evidence type="ECO:0000256" key="2">
    <source>
        <dbReference type="ARBA" id="ARBA00022723"/>
    </source>
</evidence>
<feature type="domain" description="HpcH/HpaI aldolase/citrate lyase" evidence="4">
    <location>
        <begin position="32"/>
        <end position="253"/>
    </location>
</feature>
<evidence type="ECO:0000313" key="5">
    <source>
        <dbReference type="EMBL" id="OLO12374.1"/>
    </source>
</evidence>
<evidence type="ECO:0000259" key="4">
    <source>
        <dbReference type="Pfam" id="PF03328"/>
    </source>
</evidence>